<comment type="caution">
    <text evidence="3">The sequence shown here is derived from an EMBL/GenBank/DDBJ whole genome shotgun (WGS) entry which is preliminary data.</text>
</comment>
<evidence type="ECO:0000256" key="2">
    <source>
        <dbReference type="SAM" id="SignalP"/>
    </source>
</evidence>
<accession>A0ABT9KEE4</accession>
<dbReference type="PROSITE" id="PS51257">
    <property type="entry name" value="PROKAR_LIPOPROTEIN"/>
    <property type="match status" value="1"/>
</dbReference>
<evidence type="ECO:0000313" key="3">
    <source>
        <dbReference type="EMBL" id="MDP9500400.1"/>
    </source>
</evidence>
<gene>
    <name evidence="3" type="ORF">O7M46_05465</name>
</gene>
<evidence type="ECO:0000313" key="4">
    <source>
        <dbReference type="Proteomes" id="UP001224083"/>
    </source>
</evidence>
<keyword evidence="4" id="KW-1185">Reference proteome</keyword>
<evidence type="ECO:0000256" key="1">
    <source>
        <dbReference type="SAM" id="Coils"/>
    </source>
</evidence>
<dbReference type="EMBL" id="JAQAHH010000006">
    <property type="protein sequence ID" value="MDP9500400.1"/>
    <property type="molecule type" value="Genomic_DNA"/>
</dbReference>
<keyword evidence="1" id="KW-0175">Coiled coil</keyword>
<proteinExistence type="predicted"/>
<keyword evidence="2" id="KW-0732">Signal</keyword>
<reference evidence="3 4" key="1">
    <citation type="submission" date="2022-12" db="EMBL/GenBank/DDBJ databases">
        <title>Genome sequence of Pasteurellaceae Bisgaard Taxon 45.</title>
        <authorList>
            <person name="Foggin C."/>
            <person name="Rosen L.E."/>
            <person name="Henton M."/>
            <person name="Buys A."/>
            <person name="Floyd T."/>
            <person name="Turner A.D."/>
            <person name="Tarbin J."/>
            <person name="Lloyd A.S."/>
            <person name="Chaitezvi C."/>
            <person name="Ellis R.J."/>
            <person name="Roberts H.C."/>
            <person name="Dastjerdi A."/>
            <person name="Nunez A."/>
            <person name="Van Vliet A.H."/>
            <person name="Steinbach F."/>
        </authorList>
    </citation>
    <scope>NUCLEOTIDE SEQUENCE [LARGE SCALE GENOMIC DNA]</scope>
    <source>
        <strain evidence="3 4">VF20HR</strain>
    </source>
</reference>
<dbReference type="Proteomes" id="UP001224083">
    <property type="component" value="Unassembled WGS sequence"/>
</dbReference>
<feature type="chain" id="PRO_5047217975" description="Lipoprotein" evidence="2">
    <location>
        <begin position="18"/>
        <end position="160"/>
    </location>
</feature>
<protein>
    <recommendedName>
        <fullName evidence="5">Lipoprotein</fullName>
    </recommendedName>
</protein>
<sequence>MKRLTLPLFIASLTVLTACSVTPEQCDPSVEASVWNKMACKTSGTYDNRVKEKERTLQSEKAKQTALHKTYAETQKKAKGSERALAKKKAELVALNKSVTDYATQLKQKAKGKEDVLAEVRKVEQQLKQVNGSAASEEAKQAEIKALKRKLEALQAASGI</sequence>
<feature type="signal peptide" evidence="2">
    <location>
        <begin position="1"/>
        <end position="17"/>
    </location>
</feature>
<feature type="coiled-coil region" evidence="1">
    <location>
        <begin position="71"/>
        <end position="157"/>
    </location>
</feature>
<evidence type="ECO:0008006" key="5">
    <source>
        <dbReference type="Google" id="ProtNLM"/>
    </source>
</evidence>
<organism evidence="3 4">
    <name type="scientific">Bisgaard Taxon 45</name>
    <dbReference type="NCBI Taxonomy" id="304289"/>
    <lineage>
        <taxon>Bacteria</taxon>
        <taxon>Pseudomonadati</taxon>
        <taxon>Pseudomonadota</taxon>
        <taxon>Gammaproteobacteria</taxon>
        <taxon>Pasteurellales</taxon>
        <taxon>Pasteurellaceae</taxon>
    </lineage>
</organism>
<name>A0ABT9KEE4_9PAST</name>